<name>A0A6I4LTC2_9SPHN</name>
<proteinExistence type="predicted"/>
<reference evidence="1 2" key="1">
    <citation type="submission" date="2019-01" db="EMBL/GenBank/DDBJ databases">
        <title>Sphingorhabdus lacus sp.nov., isolated from an oligotrophic freshwater lake.</title>
        <authorList>
            <person name="Park M."/>
        </authorList>
    </citation>
    <scope>NUCLEOTIDE SEQUENCE [LARGE SCALE GENOMIC DNA]</scope>
    <source>
        <strain evidence="1 2">IMCC26285</strain>
    </source>
</reference>
<dbReference type="InterPro" id="IPR054248">
    <property type="entry name" value="DUF6975"/>
</dbReference>
<dbReference type="EMBL" id="SDWJ01000001">
    <property type="protein sequence ID" value="MVZ96707.1"/>
    <property type="molecule type" value="Genomic_DNA"/>
</dbReference>
<evidence type="ECO:0000313" key="2">
    <source>
        <dbReference type="Proteomes" id="UP000471147"/>
    </source>
</evidence>
<gene>
    <name evidence="1" type="ORF">EUU23_03175</name>
</gene>
<protein>
    <submittedName>
        <fullName evidence="1">Uncharacterized protein</fullName>
    </submittedName>
</protein>
<dbReference type="Proteomes" id="UP000471147">
    <property type="component" value="Unassembled WGS sequence"/>
</dbReference>
<organism evidence="1 2">
    <name type="scientific">Sphingorhabdus profundilacus</name>
    <dbReference type="NCBI Taxonomy" id="2509718"/>
    <lineage>
        <taxon>Bacteria</taxon>
        <taxon>Pseudomonadati</taxon>
        <taxon>Pseudomonadota</taxon>
        <taxon>Alphaproteobacteria</taxon>
        <taxon>Sphingomonadales</taxon>
        <taxon>Sphingomonadaceae</taxon>
        <taxon>Sphingorhabdus</taxon>
    </lineage>
</organism>
<dbReference type="OrthoDB" id="7468483at2"/>
<keyword evidence="2" id="KW-1185">Reference proteome</keyword>
<accession>A0A6I4LTC2</accession>
<dbReference type="Pfam" id="PF22391">
    <property type="entry name" value="DUF6975"/>
    <property type="match status" value="1"/>
</dbReference>
<comment type="caution">
    <text evidence="1">The sequence shown here is derived from an EMBL/GenBank/DDBJ whole genome shotgun (WGS) entry which is preliminary data.</text>
</comment>
<dbReference type="AlphaFoldDB" id="A0A6I4LTC2"/>
<sequence>MKRPLDRHAEWAMDNLARPEKVKGFGLSFTDAILADGCVSIVQPLADFISEGATRPDLRSPFKFARGALVADIAHFINISHGRHPGIVDHAAHKIADDAARSWLIKAIDGFAIERQFMNALTVAAGPERRHHGENNVAALITGQTRNFEMLATSDRKGCPAGAALAFVIDWHRSRPCLEAVALHVGMDVPPIALPAIAECADVAENLGVTDNYRRAMRFGAEQILAQQRGLWRLIAARHIEALEG</sequence>
<evidence type="ECO:0000313" key="1">
    <source>
        <dbReference type="EMBL" id="MVZ96707.1"/>
    </source>
</evidence>
<dbReference type="RefSeq" id="WP_160352664.1">
    <property type="nucleotide sequence ID" value="NZ_SDWJ01000001.1"/>
</dbReference>